<dbReference type="GO" id="GO:0008270">
    <property type="term" value="F:zinc ion binding"/>
    <property type="evidence" value="ECO:0007669"/>
    <property type="project" value="UniProtKB-KW"/>
</dbReference>
<evidence type="ECO:0000256" key="1">
    <source>
        <dbReference type="ARBA" id="ARBA00022679"/>
    </source>
</evidence>
<dbReference type="PROSITE" id="PS50089">
    <property type="entry name" value="ZF_RING_2"/>
    <property type="match status" value="1"/>
</dbReference>
<dbReference type="InterPro" id="IPR013083">
    <property type="entry name" value="Znf_RING/FYVE/PHD"/>
</dbReference>
<proteinExistence type="predicted"/>
<dbReference type="SUPFAM" id="SSF57850">
    <property type="entry name" value="RING/U-box"/>
    <property type="match status" value="1"/>
</dbReference>
<dbReference type="Pfam" id="PF13639">
    <property type="entry name" value="zf-RING_2"/>
    <property type="match status" value="1"/>
</dbReference>
<evidence type="ECO:0000259" key="7">
    <source>
        <dbReference type="PROSITE" id="PS50089"/>
    </source>
</evidence>
<dbReference type="VEuPathDB" id="FungiDB:AeMF1_012683"/>
<evidence type="ECO:0000256" key="3">
    <source>
        <dbReference type="ARBA" id="ARBA00022771"/>
    </source>
</evidence>
<feature type="compositionally biased region" description="Polar residues" evidence="6">
    <location>
        <begin position="104"/>
        <end position="127"/>
    </location>
</feature>
<accession>A0A6G0WRX8</accession>
<feature type="region of interest" description="Disordered" evidence="6">
    <location>
        <begin position="60"/>
        <end position="148"/>
    </location>
</feature>
<feature type="compositionally biased region" description="Polar residues" evidence="6">
    <location>
        <begin position="301"/>
        <end position="318"/>
    </location>
</feature>
<keyword evidence="1" id="KW-0808">Transferase</keyword>
<dbReference type="CDD" id="cd16667">
    <property type="entry name" value="RING-H2_RNF126-like"/>
    <property type="match status" value="1"/>
</dbReference>
<dbReference type="AlphaFoldDB" id="A0A6G0WRX8"/>
<evidence type="ECO:0000256" key="2">
    <source>
        <dbReference type="ARBA" id="ARBA00022723"/>
    </source>
</evidence>
<dbReference type="InterPro" id="IPR001841">
    <property type="entry name" value="Znf_RING"/>
</dbReference>
<dbReference type="PANTHER" id="PTHR15710:SF243">
    <property type="entry name" value="E3 UBIQUITIN-PROTEIN LIGASE PRAJA-2 ISOFORM X1"/>
    <property type="match status" value="1"/>
</dbReference>
<dbReference type="GO" id="GO:0005737">
    <property type="term" value="C:cytoplasm"/>
    <property type="evidence" value="ECO:0007669"/>
    <property type="project" value="TreeGrafter"/>
</dbReference>
<name>A0A6G0WRX8_9STRA</name>
<dbReference type="GO" id="GO:0016567">
    <property type="term" value="P:protein ubiquitination"/>
    <property type="evidence" value="ECO:0007669"/>
    <property type="project" value="TreeGrafter"/>
</dbReference>
<dbReference type="SMART" id="SM00184">
    <property type="entry name" value="RING"/>
    <property type="match status" value="1"/>
</dbReference>
<evidence type="ECO:0000256" key="4">
    <source>
        <dbReference type="ARBA" id="ARBA00022833"/>
    </source>
</evidence>
<dbReference type="GO" id="GO:0061630">
    <property type="term" value="F:ubiquitin protein ligase activity"/>
    <property type="evidence" value="ECO:0007669"/>
    <property type="project" value="TreeGrafter"/>
</dbReference>
<protein>
    <recommendedName>
        <fullName evidence="7">RING-type domain-containing protein</fullName>
    </recommendedName>
</protein>
<organism evidence="8 9">
    <name type="scientific">Aphanomyces euteiches</name>
    <dbReference type="NCBI Taxonomy" id="100861"/>
    <lineage>
        <taxon>Eukaryota</taxon>
        <taxon>Sar</taxon>
        <taxon>Stramenopiles</taxon>
        <taxon>Oomycota</taxon>
        <taxon>Saprolegniomycetes</taxon>
        <taxon>Saprolegniales</taxon>
        <taxon>Verrucalvaceae</taxon>
        <taxon>Aphanomyces</taxon>
    </lineage>
</organism>
<feature type="domain" description="RING-type" evidence="7">
    <location>
        <begin position="247"/>
        <end position="288"/>
    </location>
</feature>
<evidence type="ECO:0000256" key="6">
    <source>
        <dbReference type="SAM" id="MobiDB-lite"/>
    </source>
</evidence>
<keyword evidence="4" id="KW-0862">Zinc</keyword>
<keyword evidence="2" id="KW-0479">Metal-binding</keyword>
<dbReference type="FunFam" id="3.30.40.10:FF:000022">
    <property type="entry name" value="E3 ubiquitin-protein ligase RING1-like"/>
    <property type="match status" value="1"/>
</dbReference>
<evidence type="ECO:0000256" key="5">
    <source>
        <dbReference type="PROSITE-ProRule" id="PRU00175"/>
    </source>
</evidence>
<keyword evidence="3 5" id="KW-0863">Zinc-finger</keyword>
<dbReference type="PANTHER" id="PTHR15710">
    <property type="entry name" value="E3 UBIQUITIN-PROTEIN LIGASE PRAJA"/>
    <property type="match status" value="1"/>
</dbReference>
<evidence type="ECO:0000313" key="8">
    <source>
        <dbReference type="EMBL" id="KAF0730180.1"/>
    </source>
</evidence>
<keyword evidence="9" id="KW-1185">Reference proteome</keyword>
<comment type="caution">
    <text evidence="8">The sequence shown here is derived from an EMBL/GenBank/DDBJ whole genome shotgun (WGS) entry which is preliminary data.</text>
</comment>
<sequence length="318" mass="34826">MVAHTEVASDVMEMRAPGVDMNAPAYWCHLCKRNVETRLNAESDEVECQTCGGCFVEEVEDDTPGQDRPQDFVPPTATTENNTQEENTNRGRSRSRSAEVSLPGASNQNPRESTDATESPQNTLSSSRPRRVTLDEIFNSGPPRTMRNRIITTRGTPVEVYITGSGSFQSGAGLVGAIGSLFQTIPVGQGIGSTIGDYAFGNMTNIINHLMQNDPNQHGAPPAAKSVVENLPKVHISQEEVDSNHDCAVCKDTFELKEQALRLPCSHDFHSDCILPWLKQHNSCPVCRFELPTDDPDYESSRTTANNHTPSTETTAQH</sequence>
<dbReference type="EMBL" id="VJMJ01000155">
    <property type="protein sequence ID" value="KAF0730180.1"/>
    <property type="molecule type" value="Genomic_DNA"/>
</dbReference>
<dbReference type="Gene3D" id="3.30.40.10">
    <property type="entry name" value="Zinc/RING finger domain, C3HC4 (zinc finger)"/>
    <property type="match status" value="1"/>
</dbReference>
<dbReference type="OrthoDB" id="8062037at2759"/>
<feature type="region of interest" description="Disordered" evidence="6">
    <location>
        <begin position="295"/>
        <end position="318"/>
    </location>
</feature>
<gene>
    <name evidence="8" type="ORF">Ae201684_012187</name>
</gene>
<reference evidence="8 9" key="1">
    <citation type="submission" date="2019-07" db="EMBL/GenBank/DDBJ databases">
        <title>Genomics analysis of Aphanomyces spp. identifies a new class of oomycete effector associated with host adaptation.</title>
        <authorList>
            <person name="Gaulin E."/>
        </authorList>
    </citation>
    <scope>NUCLEOTIDE SEQUENCE [LARGE SCALE GENOMIC DNA]</scope>
    <source>
        <strain evidence="8 9">ATCC 201684</strain>
    </source>
</reference>
<dbReference type="Proteomes" id="UP000481153">
    <property type="component" value="Unassembled WGS sequence"/>
</dbReference>
<evidence type="ECO:0000313" key="9">
    <source>
        <dbReference type="Proteomes" id="UP000481153"/>
    </source>
</evidence>